<sequence>MAEFQQGFINNPNLAASLLLAANTNKRGDVSPSANEPYGVSTGGVGNWDYQTSNASNKLGPLGQDLPNRAIAWDSYGRPYYGDGWDGWYAQTRGNFEDIWHGRTNDPTPQEIQKQADEGIEQSFTDEFGTNQGSMLFGAWARVTDNVKKNGEISVIGQLGRSVNGVVKSVLNAADRLGKFGGEIGGAGLKTISDVAEQSRLPEFGLVQVLGDLTGWDKKSWFRVLEQIDPIHIGWDAVRSIESSITQQISPDEAFEKLTDAITGRKVAMSSLIDETLMQNYLSRLEQGENPSLLAIEMQDPIAQLAGEVFFDPLNLLN</sequence>
<evidence type="ECO:0000313" key="1">
    <source>
        <dbReference type="EMBL" id="KKM18350.1"/>
    </source>
</evidence>
<reference evidence="1" key="1">
    <citation type="journal article" date="2015" name="Nature">
        <title>Complex archaea that bridge the gap between prokaryotes and eukaryotes.</title>
        <authorList>
            <person name="Spang A."/>
            <person name="Saw J.H."/>
            <person name="Jorgensen S.L."/>
            <person name="Zaremba-Niedzwiedzka K."/>
            <person name="Martijn J."/>
            <person name="Lind A.E."/>
            <person name="van Eijk R."/>
            <person name="Schleper C."/>
            <person name="Guy L."/>
            <person name="Ettema T.J."/>
        </authorList>
    </citation>
    <scope>NUCLEOTIDE SEQUENCE</scope>
</reference>
<protein>
    <submittedName>
        <fullName evidence="1">Uncharacterized protein</fullName>
    </submittedName>
</protein>
<comment type="caution">
    <text evidence="1">The sequence shown here is derived from an EMBL/GenBank/DDBJ whole genome shotgun (WGS) entry which is preliminary data.</text>
</comment>
<proteinExistence type="predicted"/>
<dbReference type="AlphaFoldDB" id="A0A0F9KSF7"/>
<gene>
    <name evidence="1" type="ORF">LCGC14_1666590</name>
</gene>
<feature type="non-terminal residue" evidence="1">
    <location>
        <position position="318"/>
    </location>
</feature>
<organism evidence="1">
    <name type="scientific">marine sediment metagenome</name>
    <dbReference type="NCBI Taxonomy" id="412755"/>
    <lineage>
        <taxon>unclassified sequences</taxon>
        <taxon>metagenomes</taxon>
        <taxon>ecological metagenomes</taxon>
    </lineage>
</organism>
<dbReference type="EMBL" id="LAZR01014242">
    <property type="protein sequence ID" value="KKM18350.1"/>
    <property type="molecule type" value="Genomic_DNA"/>
</dbReference>
<name>A0A0F9KSF7_9ZZZZ</name>
<accession>A0A0F9KSF7</accession>